<name>A0A7G9L9G1_9FLAO</name>
<dbReference type="InterPro" id="IPR008183">
    <property type="entry name" value="Aldose_1/G6P_1-epimerase"/>
</dbReference>
<evidence type="ECO:0000313" key="4">
    <source>
        <dbReference type="EMBL" id="QNM85260.1"/>
    </source>
</evidence>
<dbReference type="Gene3D" id="2.70.98.10">
    <property type="match status" value="1"/>
</dbReference>
<dbReference type="AlphaFoldDB" id="A0A7G9L9G1"/>
<dbReference type="Pfam" id="PF01263">
    <property type="entry name" value="Aldose_epim"/>
    <property type="match status" value="1"/>
</dbReference>
<dbReference type="PANTHER" id="PTHR10091">
    <property type="entry name" value="ALDOSE-1-EPIMERASE"/>
    <property type="match status" value="1"/>
</dbReference>
<sequence length="299" mass="34757">MFKIYAITEKGFNFFELKNTENNSVARISLEEGGRLQKLQFNNTILIEDQPNFKYEDSFASAILFPFASRIENGAYTFKGKNYQFECNEKGRNNALHGLVFNKKFKLLEKEITSNSCAITIYYSEKNASKGFPYKYSIYLTYTLLKDELQLKVSVKNDDIKAFPYTLGWHPYFINNDLHNSSLNFKCDKKVVFNENLITKKITDYKKEELLKIENKQLDDCFFLIDDKIQFTTPSYHFELSSNIKKNYLQIYTPKGIAAIAIEPLTGISNSFNNEIGLQTLEPNTSYSIKWNLKLCNKN</sequence>
<dbReference type="Proteomes" id="UP000515808">
    <property type="component" value="Chromosome"/>
</dbReference>
<dbReference type="GO" id="GO:0006006">
    <property type="term" value="P:glucose metabolic process"/>
    <property type="evidence" value="ECO:0007669"/>
    <property type="project" value="TreeGrafter"/>
</dbReference>
<dbReference type="GO" id="GO:0033499">
    <property type="term" value="P:galactose catabolic process via UDP-galactose, Leloir pathway"/>
    <property type="evidence" value="ECO:0007669"/>
    <property type="project" value="TreeGrafter"/>
</dbReference>
<evidence type="ECO:0000256" key="3">
    <source>
        <dbReference type="ARBA" id="ARBA00022837"/>
    </source>
</evidence>
<evidence type="ECO:0000313" key="5">
    <source>
        <dbReference type="Proteomes" id="UP000515808"/>
    </source>
</evidence>
<dbReference type="GO" id="GO:0004034">
    <property type="term" value="F:aldose 1-epimerase activity"/>
    <property type="evidence" value="ECO:0007669"/>
    <property type="project" value="TreeGrafter"/>
</dbReference>
<keyword evidence="5" id="KW-1185">Reference proteome</keyword>
<dbReference type="EMBL" id="CP060695">
    <property type="protein sequence ID" value="QNM85260.1"/>
    <property type="molecule type" value="Genomic_DNA"/>
</dbReference>
<proteinExistence type="predicted"/>
<comment type="subunit">
    <text evidence="2">Monomer.</text>
</comment>
<comment type="cofactor">
    <cofactor evidence="1">
        <name>Ca(2+)</name>
        <dbReference type="ChEBI" id="CHEBI:29108"/>
    </cofactor>
</comment>
<accession>A0A7G9L9G1</accession>
<dbReference type="InterPro" id="IPR014718">
    <property type="entry name" value="GH-type_carb-bd"/>
</dbReference>
<keyword evidence="3" id="KW-0106">Calcium</keyword>
<evidence type="ECO:0000256" key="2">
    <source>
        <dbReference type="ARBA" id="ARBA00011245"/>
    </source>
</evidence>
<dbReference type="KEGG" id="ppec:H9W90_13865"/>
<evidence type="ECO:0000256" key="1">
    <source>
        <dbReference type="ARBA" id="ARBA00001913"/>
    </source>
</evidence>
<dbReference type="RefSeq" id="WP_187482173.1">
    <property type="nucleotide sequence ID" value="NZ_CP060695.1"/>
</dbReference>
<reference evidence="4 5" key="1">
    <citation type="submission" date="2020-08" db="EMBL/GenBank/DDBJ databases">
        <title>Polaribacter sp. L12M9 isolated from gut of the Korean scallop.</title>
        <authorList>
            <person name="Jeong Y.S."/>
        </authorList>
    </citation>
    <scope>NUCLEOTIDE SEQUENCE [LARGE SCALE GENOMIC DNA]</scope>
    <source>
        <strain evidence="4 5">L12M9</strain>
    </source>
</reference>
<dbReference type="GO" id="GO:0030246">
    <property type="term" value="F:carbohydrate binding"/>
    <property type="evidence" value="ECO:0007669"/>
    <property type="project" value="InterPro"/>
</dbReference>
<gene>
    <name evidence="4" type="ORF">H9W90_13865</name>
</gene>
<dbReference type="PANTHER" id="PTHR10091:SF0">
    <property type="entry name" value="GALACTOSE MUTAROTASE"/>
    <property type="match status" value="1"/>
</dbReference>
<dbReference type="InterPro" id="IPR011013">
    <property type="entry name" value="Gal_mutarotase_sf_dom"/>
</dbReference>
<dbReference type="SUPFAM" id="SSF74650">
    <property type="entry name" value="Galactose mutarotase-like"/>
    <property type="match status" value="1"/>
</dbReference>
<organism evidence="4 5">
    <name type="scientific">Polaribacter pectinis</name>
    <dbReference type="NCBI Taxonomy" id="2738844"/>
    <lineage>
        <taxon>Bacteria</taxon>
        <taxon>Pseudomonadati</taxon>
        <taxon>Bacteroidota</taxon>
        <taxon>Flavobacteriia</taxon>
        <taxon>Flavobacteriales</taxon>
        <taxon>Flavobacteriaceae</taxon>
    </lineage>
</organism>
<dbReference type="CDD" id="cd01081">
    <property type="entry name" value="Aldose_epim"/>
    <property type="match status" value="1"/>
</dbReference>
<protein>
    <submittedName>
        <fullName evidence="4">Aldose 1-epimerase</fullName>
    </submittedName>
</protein>